<evidence type="ECO:0000256" key="1">
    <source>
        <dbReference type="ARBA" id="ARBA00022527"/>
    </source>
</evidence>
<dbReference type="InterPro" id="IPR011006">
    <property type="entry name" value="CheY-like_superfamily"/>
</dbReference>
<keyword evidence="2" id="KW-0597">Phosphoprotein</keyword>
<dbReference type="PANTHER" id="PTHR35526:SF3">
    <property type="entry name" value="ANTI-SIGMA-F FACTOR RSBW"/>
    <property type="match status" value="1"/>
</dbReference>
<reference evidence="4 5" key="1">
    <citation type="submission" date="2020-08" db="EMBL/GenBank/DDBJ databases">
        <title>Sequencing the genomes of 1000 actinobacteria strains.</title>
        <authorList>
            <person name="Klenk H.-P."/>
        </authorList>
    </citation>
    <scope>NUCLEOTIDE SEQUENCE [LARGE SCALE GENOMIC DNA]</scope>
    <source>
        <strain evidence="4 5">DSM 45809</strain>
    </source>
</reference>
<keyword evidence="1" id="KW-0418">Kinase</keyword>
<dbReference type="Gene3D" id="3.40.50.2300">
    <property type="match status" value="1"/>
</dbReference>
<evidence type="ECO:0000313" key="4">
    <source>
        <dbReference type="EMBL" id="MBB4742036.1"/>
    </source>
</evidence>
<proteinExistence type="predicted"/>
<evidence type="ECO:0000256" key="2">
    <source>
        <dbReference type="PROSITE-ProRule" id="PRU00169"/>
    </source>
</evidence>
<feature type="modified residue" description="4-aspartylphosphate" evidence="2">
    <location>
        <position position="197"/>
    </location>
</feature>
<dbReference type="RefSeq" id="WP_185042456.1">
    <property type="nucleotide sequence ID" value="NZ_BAABFG010000005.1"/>
</dbReference>
<name>A0A7W7M9N0_9ACTN</name>
<organism evidence="4 5">
    <name type="scientific">Actinoplanes octamycinicus</name>
    <dbReference type="NCBI Taxonomy" id="135948"/>
    <lineage>
        <taxon>Bacteria</taxon>
        <taxon>Bacillati</taxon>
        <taxon>Actinomycetota</taxon>
        <taxon>Actinomycetes</taxon>
        <taxon>Micromonosporales</taxon>
        <taxon>Micromonosporaceae</taxon>
        <taxon>Actinoplanes</taxon>
    </lineage>
</organism>
<dbReference type="Proteomes" id="UP000546162">
    <property type="component" value="Unassembled WGS sequence"/>
</dbReference>
<evidence type="ECO:0000259" key="3">
    <source>
        <dbReference type="PROSITE" id="PS50110"/>
    </source>
</evidence>
<feature type="domain" description="Response regulatory" evidence="3">
    <location>
        <begin position="148"/>
        <end position="254"/>
    </location>
</feature>
<keyword evidence="1" id="KW-0808">Transferase</keyword>
<dbReference type="InterPro" id="IPR036890">
    <property type="entry name" value="HATPase_C_sf"/>
</dbReference>
<dbReference type="InterPro" id="IPR003594">
    <property type="entry name" value="HATPase_dom"/>
</dbReference>
<dbReference type="SMART" id="SM00448">
    <property type="entry name" value="REC"/>
    <property type="match status" value="1"/>
</dbReference>
<dbReference type="PANTHER" id="PTHR35526">
    <property type="entry name" value="ANTI-SIGMA-F FACTOR RSBW-RELATED"/>
    <property type="match status" value="1"/>
</dbReference>
<sequence length="268" mass="28413">MSLSPGFGSSEPTEYLFPASPDALYDIRVYVTRLAREAGFTDRERERIVLVTHELAANAVEHSATEVVCVRWEDTGQGVWITVSDDGVFEGGGGNGDRGRGLRIVLSLADEVTIRPGRRGGQGTAVRLRVPVSAGRTAPAVSDPAPRRVLLVDGDRFAARSLSAFLEAEGFPTVVAAESAEAGRAVAAEPPQLAIIDLMTSHGLTVQLCDDLTRTGVPVLAMSILAPPRDLRCSRFLRKPVHPLEVLAMVRQLTEPSAAGAAAEVPGA</sequence>
<dbReference type="PROSITE" id="PS50110">
    <property type="entry name" value="RESPONSE_REGULATORY"/>
    <property type="match status" value="1"/>
</dbReference>
<dbReference type="SUPFAM" id="SSF55874">
    <property type="entry name" value="ATPase domain of HSP90 chaperone/DNA topoisomerase II/histidine kinase"/>
    <property type="match status" value="1"/>
</dbReference>
<dbReference type="EMBL" id="JACHNB010000001">
    <property type="protein sequence ID" value="MBB4742036.1"/>
    <property type="molecule type" value="Genomic_DNA"/>
</dbReference>
<dbReference type="InterPro" id="IPR050267">
    <property type="entry name" value="Anti-sigma-factor_SerPK"/>
</dbReference>
<keyword evidence="5" id="KW-1185">Reference proteome</keyword>
<accession>A0A7W7M9N0</accession>
<protein>
    <submittedName>
        <fullName evidence="4">Anti-sigma regulatory factor (Ser/Thr protein kinase)/CheY-like chemotaxis protein</fullName>
    </submittedName>
</protein>
<comment type="caution">
    <text evidence="4">The sequence shown here is derived from an EMBL/GenBank/DDBJ whole genome shotgun (WGS) entry which is preliminary data.</text>
</comment>
<dbReference type="Gene3D" id="3.30.565.10">
    <property type="entry name" value="Histidine kinase-like ATPase, C-terminal domain"/>
    <property type="match status" value="1"/>
</dbReference>
<dbReference type="Pfam" id="PF13581">
    <property type="entry name" value="HATPase_c_2"/>
    <property type="match status" value="1"/>
</dbReference>
<evidence type="ECO:0000313" key="5">
    <source>
        <dbReference type="Proteomes" id="UP000546162"/>
    </source>
</evidence>
<dbReference type="GO" id="GO:0004674">
    <property type="term" value="F:protein serine/threonine kinase activity"/>
    <property type="evidence" value="ECO:0007669"/>
    <property type="project" value="UniProtKB-KW"/>
</dbReference>
<dbReference type="AlphaFoldDB" id="A0A7W7M9N0"/>
<dbReference type="GO" id="GO:0000160">
    <property type="term" value="P:phosphorelay signal transduction system"/>
    <property type="evidence" value="ECO:0007669"/>
    <property type="project" value="InterPro"/>
</dbReference>
<dbReference type="SUPFAM" id="SSF52172">
    <property type="entry name" value="CheY-like"/>
    <property type="match status" value="1"/>
</dbReference>
<keyword evidence="1" id="KW-0723">Serine/threonine-protein kinase</keyword>
<gene>
    <name evidence="4" type="ORF">BJY16_005495</name>
</gene>
<dbReference type="InterPro" id="IPR001789">
    <property type="entry name" value="Sig_transdc_resp-reg_receiver"/>
</dbReference>